<protein>
    <submittedName>
        <fullName evidence="2">Uncharacterized protein</fullName>
    </submittedName>
</protein>
<dbReference type="KEGG" id="ang:An16g02720"/>
<accession>A0AAJ8E296</accession>
<feature type="compositionally biased region" description="Basic and acidic residues" evidence="1">
    <location>
        <begin position="1"/>
        <end position="15"/>
    </location>
</feature>
<reference evidence="2" key="2">
    <citation type="submission" date="2025-08" db="UniProtKB">
        <authorList>
            <consortium name="RefSeq"/>
        </authorList>
    </citation>
    <scope>IDENTIFICATION</scope>
</reference>
<gene>
    <name evidence="2" type="ORF">An16g02720</name>
</gene>
<feature type="region of interest" description="Disordered" evidence="1">
    <location>
        <begin position="60"/>
        <end position="79"/>
    </location>
</feature>
<dbReference type="GeneID" id="84593347"/>
<name>A0AAJ8E296_ASPNG</name>
<dbReference type="AlphaFoldDB" id="A0AAJ8E296"/>
<evidence type="ECO:0000313" key="2">
    <source>
        <dbReference type="RefSeq" id="XP_059604760.1"/>
    </source>
</evidence>
<feature type="compositionally biased region" description="Basic and acidic residues" evidence="1">
    <location>
        <begin position="60"/>
        <end position="73"/>
    </location>
</feature>
<reference evidence="2" key="1">
    <citation type="submission" date="2025-02" db="EMBL/GenBank/DDBJ databases">
        <authorList>
            <consortium name="NCBI Genome Project"/>
        </authorList>
    </citation>
    <scope>NUCLEOTIDE SEQUENCE</scope>
</reference>
<proteinExistence type="predicted"/>
<sequence>MRVLELEDKADRDAELDQAAADAQNSPLRFGPRGCGSKIKRLKSVCKADGITTKHVTSDKVGEKSRFAHDGNRSKNRPSQAFALTFTPTRYTEYHYRSHRLSRSPTAGHDPACSALRRSSYRQYRIDRTEDTTAAKEESTVPHNASNCIILPATFEKWPRGRGVEKPAASCAVSLYSLYRVGYFYRVSATHRVYYYLGDSDSDS</sequence>
<organism evidence="2">
    <name type="scientific">Aspergillus niger</name>
    <dbReference type="NCBI Taxonomy" id="5061"/>
    <lineage>
        <taxon>Eukaryota</taxon>
        <taxon>Fungi</taxon>
        <taxon>Dikarya</taxon>
        <taxon>Ascomycota</taxon>
        <taxon>Pezizomycotina</taxon>
        <taxon>Eurotiomycetes</taxon>
        <taxon>Eurotiomycetidae</taxon>
        <taxon>Eurotiales</taxon>
        <taxon>Aspergillaceae</taxon>
        <taxon>Aspergillus</taxon>
        <taxon>Aspergillus subgen. Circumdati</taxon>
    </lineage>
</organism>
<dbReference type="RefSeq" id="XP_059604760.1">
    <property type="nucleotide sequence ID" value="XM_059744998.1"/>
</dbReference>
<dbReference type="VEuPathDB" id="FungiDB:An16g02720"/>
<evidence type="ECO:0000256" key="1">
    <source>
        <dbReference type="SAM" id="MobiDB-lite"/>
    </source>
</evidence>
<feature type="region of interest" description="Disordered" evidence="1">
    <location>
        <begin position="1"/>
        <end position="34"/>
    </location>
</feature>